<name>A0A9D4UDS5_ADICA</name>
<evidence type="ECO:0000256" key="2">
    <source>
        <dbReference type="ARBA" id="ARBA00006728"/>
    </source>
</evidence>
<keyword evidence="5" id="KW-0805">Transcription regulation</keyword>
<dbReference type="InterPro" id="IPR053793">
    <property type="entry name" value="PB1-like"/>
</dbReference>
<feature type="compositionally biased region" description="Polar residues" evidence="6">
    <location>
        <begin position="188"/>
        <end position="202"/>
    </location>
</feature>
<evidence type="ECO:0000259" key="7">
    <source>
        <dbReference type="PROSITE" id="PS51745"/>
    </source>
</evidence>
<dbReference type="GO" id="GO:0006355">
    <property type="term" value="P:regulation of DNA-templated transcription"/>
    <property type="evidence" value="ECO:0007669"/>
    <property type="project" value="InterPro"/>
</dbReference>
<feature type="region of interest" description="Disordered" evidence="6">
    <location>
        <begin position="188"/>
        <end position="230"/>
    </location>
</feature>
<proteinExistence type="inferred from homology"/>
<comment type="subcellular location">
    <subcellularLocation>
        <location evidence="1 5">Nucleus</location>
    </subcellularLocation>
</comment>
<dbReference type="AlphaFoldDB" id="A0A9D4UDS5"/>
<comment type="similarity">
    <text evidence="2 5">Belongs to the Aux/IAA family.</text>
</comment>
<dbReference type="SUPFAM" id="SSF54277">
    <property type="entry name" value="CAD &amp; PB1 domains"/>
    <property type="match status" value="1"/>
</dbReference>
<dbReference type="Proteomes" id="UP000886520">
    <property type="component" value="Chromosome 18"/>
</dbReference>
<dbReference type="OrthoDB" id="1926344at2759"/>
<comment type="subunit">
    <text evidence="5">Homodimers and heterodimers.</text>
</comment>
<reference evidence="8" key="1">
    <citation type="submission" date="2021-01" db="EMBL/GenBank/DDBJ databases">
        <title>Adiantum capillus-veneris genome.</title>
        <authorList>
            <person name="Fang Y."/>
            <person name="Liao Q."/>
        </authorList>
    </citation>
    <scope>NUCLEOTIDE SEQUENCE</scope>
    <source>
        <strain evidence="8">H3</strain>
        <tissue evidence="8">Leaf</tissue>
    </source>
</reference>
<keyword evidence="3 5" id="KW-0678">Repressor</keyword>
<evidence type="ECO:0000256" key="1">
    <source>
        <dbReference type="ARBA" id="ARBA00004123"/>
    </source>
</evidence>
<dbReference type="PROSITE" id="PS51745">
    <property type="entry name" value="PB1"/>
    <property type="match status" value="1"/>
</dbReference>
<evidence type="ECO:0000313" key="8">
    <source>
        <dbReference type="EMBL" id="KAI5065940.1"/>
    </source>
</evidence>
<comment type="function">
    <text evidence="5">Aux/IAA proteins are short-lived transcriptional factors that function as repressors of early auxin response genes at low auxin concentrations.</text>
</comment>
<dbReference type="PANTHER" id="PTHR31734">
    <property type="entry name" value="AUXIN-RESPONSIVE PROTEIN IAA17"/>
    <property type="match status" value="1"/>
</dbReference>
<dbReference type="Pfam" id="PF02309">
    <property type="entry name" value="AUX_IAA"/>
    <property type="match status" value="1"/>
</dbReference>
<comment type="caution">
    <text evidence="8">The sequence shown here is derived from an EMBL/GenBank/DDBJ whole genome shotgun (WGS) entry which is preliminary data.</text>
</comment>
<keyword evidence="5" id="KW-0804">Transcription</keyword>
<dbReference type="InterPro" id="IPR033389">
    <property type="entry name" value="AUX/IAA_dom"/>
</dbReference>
<feature type="domain" description="PB1" evidence="7">
    <location>
        <begin position="260"/>
        <end position="348"/>
    </location>
</feature>
<dbReference type="InterPro" id="IPR003311">
    <property type="entry name" value="AUX_IAA"/>
</dbReference>
<evidence type="ECO:0000256" key="6">
    <source>
        <dbReference type="SAM" id="MobiDB-lite"/>
    </source>
</evidence>
<accession>A0A9D4UDS5</accession>
<keyword evidence="4 5" id="KW-0927">Auxin signaling pathway</keyword>
<evidence type="ECO:0000256" key="4">
    <source>
        <dbReference type="ARBA" id="ARBA00023294"/>
    </source>
</evidence>
<evidence type="ECO:0000313" key="9">
    <source>
        <dbReference type="Proteomes" id="UP000886520"/>
    </source>
</evidence>
<organism evidence="8 9">
    <name type="scientific">Adiantum capillus-veneris</name>
    <name type="common">Maidenhair fern</name>
    <dbReference type="NCBI Taxonomy" id="13818"/>
    <lineage>
        <taxon>Eukaryota</taxon>
        <taxon>Viridiplantae</taxon>
        <taxon>Streptophyta</taxon>
        <taxon>Embryophyta</taxon>
        <taxon>Tracheophyta</taxon>
        <taxon>Polypodiopsida</taxon>
        <taxon>Polypodiidae</taxon>
        <taxon>Polypodiales</taxon>
        <taxon>Pteridineae</taxon>
        <taxon>Pteridaceae</taxon>
        <taxon>Vittarioideae</taxon>
        <taxon>Adiantum</taxon>
    </lineage>
</organism>
<dbReference type="PANTHER" id="PTHR31734:SF28">
    <property type="entry name" value="AUXIN-RESPONSIVE PROTEIN IAA13"/>
    <property type="match status" value="1"/>
</dbReference>
<dbReference type="GO" id="GO:0009734">
    <property type="term" value="P:auxin-activated signaling pathway"/>
    <property type="evidence" value="ECO:0007669"/>
    <property type="project" value="UniProtKB-UniRule"/>
</dbReference>
<dbReference type="Gene3D" id="3.10.20.90">
    <property type="entry name" value="Phosphatidylinositol 3-kinase Catalytic Subunit, Chain A, domain 1"/>
    <property type="match status" value="1"/>
</dbReference>
<dbReference type="GO" id="GO:0005634">
    <property type="term" value="C:nucleus"/>
    <property type="evidence" value="ECO:0007669"/>
    <property type="project" value="UniProtKB-SubCell"/>
</dbReference>
<keyword evidence="5" id="KW-0539">Nucleus</keyword>
<evidence type="ECO:0000256" key="3">
    <source>
        <dbReference type="ARBA" id="ARBA00022491"/>
    </source>
</evidence>
<keyword evidence="9" id="KW-1185">Reference proteome</keyword>
<evidence type="ECO:0000256" key="5">
    <source>
        <dbReference type="RuleBase" id="RU004549"/>
    </source>
</evidence>
<gene>
    <name evidence="8" type="ORF">GOP47_0018564</name>
</gene>
<sequence length="361" mass="39328">MEQNFSQQDVVLGWTQASILPGELSVAPLHSASSAVISPACGDSPSNSSGQSTTSLKEWDYIGLAEVSSAPPPDEPKREVELNLAETDLRLGLGPSTDTSSENLERKDRVALPSSHAMDVCFPIRDEAKPLSSSTWQSLPPKTLIDSMATHQSSVQLAMAKNGGKRLYAETMIDAYVSSTAVLFNTNEPRSSANPIVSSKQPQDPEVKPFLQGSQEEVQDEAPPAKGQVVGWPPVRSYRRSTLAARLKPVWEEGDSSQLTIYVKVNMDGIPIGRKVDLSTYKSYDGLLSALEDMFRNPNGGYGAQFLKGSEFVLTYEDKEGDWMLVGDVPWSMFINTVRRLRITRGPDMACLGSRTSACHA</sequence>
<protein>
    <recommendedName>
        <fullName evidence="5">Auxin-responsive protein</fullName>
    </recommendedName>
</protein>
<dbReference type="EMBL" id="JABFUD020000018">
    <property type="protein sequence ID" value="KAI5065940.1"/>
    <property type="molecule type" value="Genomic_DNA"/>
</dbReference>